<gene>
    <name evidence="1" type="ORF">JFY71_02960</name>
</gene>
<evidence type="ECO:0000313" key="1">
    <source>
        <dbReference type="EMBL" id="QQK08514.1"/>
    </source>
</evidence>
<organism evidence="1 2">
    <name type="scientific">Miniphocaeibacter halophilus</name>
    <dbReference type="NCBI Taxonomy" id="2931922"/>
    <lineage>
        <taxon>Bacteria</taxon>
        <taxon>Bacillati</taxon>
        <taxon>Bacillota</taxon>
        <taxon>Tissierellia</taxon>
        <taxon>Tissierellales</taxon>
        <taxon>Peptoniphilaceae</taxon>
        <taxon>Miniphocaeibacter</taxon>
    </lineage>
</organism>
<reference evidence="1 2" key="1">
    <citation type="journal article" date="2022" name="Int. J. Syst. Evol. Microbiol.">
        <title>Miniphocaeibacter halophilus sp. nov., an ammonium-tolerant acetate-producing bacterium isolated from a biogas system.</title>
        <authorList>
            <person name="Schnurer A."/>
            <person name="Singh A."/>
            <person name="Bi S."/>
            <person name="Qiao W."/>
            <person name="Westerholm M."/>
        </authorList>
    </citation>
    <scope>NUCLEOTIDE SEQUENCE [LARGE SCALE GENOMIC DNA]</scope>
    <source>
        <strain evidence="1 2">AMB_01</strain>
    </source>
</reference>
<name>A0AC61MS89_9FIRM</name>
<accession>A0AC61MS89</accession>
<keyword evidence="2" id="KW-1185">Reference proteome</keyword>
<dbReference type="Proteomes" id="UP000595814">
    <property type="component" value="Chromosome"/>
</dbReference>
<protein>
    <submittedName>
        <fullName evidence="1">DUF4349 domain-containing protein</fullName>
    </submittedName>
</protein>
<proteinExistence type="predicted"/>
<sequence length="314" mass="36082">MSNKFNELLKKALTEYEREIVENTEQISTKNNTIHFKRNLRKYITAAAIFVILIPSIFIGSNIYNNQNNISKREILVDAEEGITKGADSEGAYIDNLNINAETLDFKTTIKDTEKLIEKYKGKIENQDISNLKNENTGRYATYSIKIPDEDADKFIEDFEKLTVNITSTNKSSYNVTDEVKNIEENLNNVNTKLERLKELLKEATSLTEITEIEGKIQEAESEKNSYEENLEYLGKEIDFTTVYISINEVTKYSGTENINEGFGKRITKAFKNSKIIFIRTIQNTILGFITLLPFITIVLVIGIIVFVFFRKRK</sequence>
<dbReference type="EMBL" id="CP066744">
    <property type="protein sequence ID" value="QQK08514.1"/>
    <property type="molecule type" value="Genomic_DNA"/>
</dbReference>
<evidence type="ECO:0000313" key="2">
    <source>
        <dbReference type="Proteomes" id="UP000595814"/>
    </source>
</evidence>